<organism evidence="4 5">
    <name type="scientific">Ruania alba</name>
    <dbReference type="NCBI Taxonomy" id="648782"/>
    <lineage>
        <taxon>Bacteria</taxon>
        <taxon>Bacillati</taxon>
        <taxon>Actinomycetota</taxon>
        <taxon>Actinomycetes</taxon>
        <taxon>Micrococcales</taxon>
        <taxon>Ruaniaceae</taxon>
        <taxon>Ruania</taxon>
    </lineage>
</organism>
<dbReference type="InterPro" id="IPR023210">
    <property type="entry name" value="NADP_OxRdtase_dom"/>
</dbReference>
<evidence type="ECO:0000313" key="5">
    <source>
        <dbReference type="Proteomes" id="UP000199220"/>
    </source>
</evidence>
<dbReference type="EMBL" id="FNTX01000001">
    <property type="protein sequence ID" value="SED77128.1"/>
    <property type="molecule type" value="Genomic_DNA"/>
</dbReference>
<dbReference type="PANTHER" id="PTHR43364:SF4">
    <property type="entry name" value="NAD(P)-LINKED OXIDOREDUCTASE SUPERFAMILY PROTEIN"/>
    <property type="match status" value="1"/>
</dbReference>
<evidence type="ECO:0000256" key="1">
    <source>
        <dbReference type="ARBA" id="ARBA00023002"/>
    </source>
</evidence>
<name>A0A1H5DE99_9MICO</name>
<evidence type="ECO:0000313" key="4">
    <source>
        <dbReference type="EMBL" id="SED77128.1"/>
    </source>
</evidence>
<dbReference type="SUPFAM" id="SSF51430">
    <property type="entry name" value="NAD(P)-linked oxidoreductase"/>
    <property type="match status" value="1"/>
</dbReference>
<dbReference type="Pfam" id="PF00248">
    <property type="entry name" value="Aldo_ket_red"/>
    <property type="match status" value="1"/>
</dbReference>
<dbReference type="InterPro" id="IPR050523">
    <property type="entry name" value="AKR_Detox_Biosynth"/>
</dbReference>
<dbReference type="AlphaFoldDB" id="A0A1H5DE99"/>
<dbReference type="GO" id="GO:0005829">
    <property type="term" value="C:cytosol"/>
    <property type="evidence" value="ECO:0007669"/>
    <property type="project" value="TreeGrafter"/>
</dbReference>
<feature type="compositionally biased region" description="Basic residues" evidence="2">
    <location>
        <begin position="340"/>
        <end position="349"/>
    </location>
</feature>
<evidence type="ECO:0000259" key="3">
    <source>
        <dbReference type="Pfam" id="PF00248"/>
    </source>
</evidence>
<dbReference type="RefSeq" id="WP_089772942.1">
    <property type="nucleotide sequence ID" value="NZ_FNTX01000001.1"/>
</dbReference>
<accession>A0A1H5DE99</accession>
<evidence type="ECO:0000256" key="2">
    <source>
        <dbReference type="SAM" id="MobiDB-lite"/>
    </source>
</evidence>
<protein>
    <submittedName>
        <fullName evidence="4">Aryl-alcohol dehydrogenase (NADP+)</fullName>
    </submittedName>
</protein>
<feature type="domain" description="NADP-dependent oxidoreductase" evidence="3">
    <location>
        <begin position="24"/>
        <end position="323"/>
    </location>
</feature>
<reference evidence="5" key="1">
    <citation type="submission" date="2016-10" db="EMBL/GenBank/DDBJ databases">
        <authorList>
            <person name="Varghese N."/>
            <person name="Submissions S."/>
        </authorList>
    </citation>
    <scope>NUCLEOTIDE SEQUENCE [LARGE SCALE GENOMIC DNA]</scope>
    <source>
        <strain evidence="5">DSM 21368</strain>
    </source>
</reference>
<dbReference type="Gene3D" id="3.20.20.100">
    <property type="entry name" value="NADP-dependent oxidoreductase domain"/>
    <property type="match status" value="1"/>
</dbReference>
<dbReference type="OrthoDB" id="9768793at2"/>
<keyword evidence="5" id="KW-1185">Reference proteome</keyword>
<dbReference type="STRING" id="648782.SAMN04488554_0652"/>
<keyword evidence="1" id="KW-0560">Oxidoreductase</keyword>
<sequence>MTATGITPYRTLGRSGAVVFEQALGTMTFGKEADEATSHALIDAYLAAGGNFLDTADVYSQGASEEIIGRWLAAHPTEAQQVVIATKGRFPMGTGPNDLGTSRRHLRTALDDSLRRLGVEHIDLYQLHAWDALTPLEETLRFLDDAVSAGKIGYYGSSNFTGWQLTKAVHVAERHGWALPATLQPQYSLLVRGIEHEIVPASLDAGIGLLPWSPLGGGWLSGKYERDVPPTGATRLGENPQRGMEAWRKRNDSERTWQVLNAVAEIAAAHGASPSQVSLAWLGAQPGVTSVILGARSLEQLQDNLGAVQLQLTADELTRLTEASAPEAEDYPYGAPGAAQRHRKIEGGR</sequence>
<proteinExistence type="predicted"/>
<dbReference type="PANTHER" id="PTHR43364">
    <property type="entry name" value="NADH-SPECIFIC METHYLGLYOXAL REDUCTASE-RELATED"/>
    <property type="match status" value="1"/>
</dbReference>
<dbReference type="Proteomes" id="UP000199220">
    <property type="component" value="Unassembled WGS sequence"/>
</dbReference>
<dbReference type="InterPro" id="IPR036812">
    <property type="entry name" value="NAD(P)_OxRdtase_dom_sf"/>
</dbReference>
<feature type="region of interest" description="Disordered" evidence="2">
    <location>
        <begin position="325"/>
        <end position="349"/>
    </location>
</feature>
<dbReference type="FunFam" id="3.20.20.100:FF:000004">
    <property type="entry name" value="Oxidoreductase, aldo/keto reductase"/>
    <property type="match status" value="1"/>
</dbReference>
<dbReference type="GO" id="GO:0016491">
    <property type="term" value="F:oxidoreductase activity"/>
    <property type="evidence" value="ECO:0007669"/>
    <property type="project" value="UniProtKB-KW"/>
</dbReference>
<dbReference type="CDD" id="cd19081">
    <property type="entry name" value="AKR_AKR9C1"/>
    <property type="match status" value="1"/>
</dbReference>
<gene>
    <name evidence="4" type="ORF">SAMN04488554_0652</name>
</gene>